<feature type="transmembrane region" description="Helical" evidence="6">
    <location>
        <begin position="465"/>
        <end position="490"/>
    </location>
</feature>
<evidence type="ECO:0000256" key="4">
    <source>
        <dbReference type="ARBA" id="ARBA00022989"/>
    </source>
</evidence>
<evidence type="ECO:0000313" key="8">
    <source>
        <dbReference type="Proteomes" id="UP000094469"/>
    </source>
</evidence>
<dbReference type="InterPro" id="IPR050833">
    <property type="entry name" value="Poly_Biosynth_Transport"/>
</dbReference>
<dbReference type="EMBL" id="MIKC01000003">
    <property type="protein sequence ID" value="OEG23614.1"/>
    <property type="molecule type" value="Genomic_DNA"/>
</dbReference>
<gene>
    <name evidence="7" type="ORF">BCR24_11315</name>
</gene>
<comment type="subcellular location">
    <subcellularLocation>
        <location evidence="1">Cell membrane</location>
        <topology evidence="1">Multi-pass membrane protein</topology>
    </subcellularLocation>
</comment>
<accession>A0A1E5HF95</accession>
<feature type="transmembrane region" description="Helical" evidence="6">
    <location>
        <begin position="127"/>
        <end position="145"/>
    </location>
</feature>
<feature type="transmembrane region" description="Helical" evidence="6">
    <location>
        <begin position="341"/>
        <end position="360"/>
    </location>
</feature>
<feature type="transmembrane region" description="Helical" evidence="6">
    <location>
        <begin position="94"/>
        <end position="115"/>
    </location>
</feature>
<evidence type="ECO:0000256" key="3">
    <source>
        <dbReference type="ARBA" id="ARBA00022692"/>
    </source>
</evidence>
<feature type="transmembrane region" description="Helical" evidence="6">
    <location>
        <begin position="311"/>
        <end position="329"/>
    </location>
</feature>
<feature type="transmembrane region" description="Helical" evidence="6">
    <location>
        <begin position="184"/>
        <end position="204"/>
    </location>
</feature>
<dbReference type="InterPro" id="IPR002797">
    <property type="entry name" value="Polysacc_synth"/>
</dbReference>
<keyword evidence="3 6" id="KW-0812">Transmembrane</keyword>
<evidence type="ECO:0000256" key="6">
    <source>
        <dbReference type="SAM" id="Phobius"/>
    </source>
</evidence>
<reference evidence="8" key="1">
    <citation type="submission" date="2016-09" db="EMBL/GenBank/DDBJ databases">
        <authorList>
            <person name="Gulvik C.A."/>
        </authorList>
    </citation>
    <scope>NUCLEOTIDE SEQUENCE [LARGE SCALE GENOMIC DNA]</scope>
    <source>
        <strain evidence="8">LMG 26676</strain>
    </source>
</reference>
<comment type="caution">
    <text evidence="7">The sequence shown here is derived from an EMBL/GenBank/DDBJ whole genome shotgun (WGS) entry which is preliminary data.</text>
</comment>
<dbReference type="PANTHER" id="PTHR30250">
    <property type="entry name" value="PST FAMILY PREDICTED COLANIC ACID TRANSPORTER"/>
    <property type="match status" value="1"/>
</dbReference>
<keyword evidence="4 6" id="KW-1133">Transmembrane helix</keyword>
<keyword evidence="5 6" id="KW-0472">Membrane</keyword>
<evidence type="ECO:0000256" key="5">
    <source>
        <dbReference type="ARBA" id="ARBA00023136"/>
    </source>
</evidence>
<dbReference type="Pfam" id="PF01943">
    <property type="entry name" value="Polysacc_synt"/>
    <property type="match status" value="1"/>
</dbReference>
<protein>
    <submittedName>
        <fullName evidence="7">Transporter</fullName>
    </submittedName>
</protein>
<proteinExistence type="predicted"/>
<dbReference type="PANTHER" id="PTHR30250:SF26">
    <property type="entry name" value="PSMA PROTEIN"/>
    <property type="match status" value="1"/>
</dbReference>
<feature type="transmembrane region" description="Helical" evidence="6">
    <location>
        <begin position="157"/>
        <end position="178"/>
    </location>
</feature>
<dbReference type="Proteomes" id="UP000094469">
    <property type="component" value="Unassembled WGS sequence"/>
</dbReference>
<sequence>MSHKSRIHYSVLNSSISGGIYVLKMLAQFISRSLFIYFLGKELLGLNGLFTSILNMLSLTELGIGTSIIYSLYKPLNEKDDHQIKALMSLYKKIYTTIGIIVGILGLMLVPFLHIFIESASEINGLYYYYILFLLNSVISYFFTYNRSLLNADQRSYISAINDFIFQLLVIIVQAFVLFLGKGYAFFLIVQIIGTLLSNITISIRVNKEFHYLKDVPIMKLPKETVATLKKNTIGNLSSKIGQIIVNGTDSLLISIFVSLASVGIYSNYFLIVSSVQQLCVQITNSITASIGNVAVAGDEEHGFAVYKKHYFVSFSLLYFSSTSLMIALDPFIHLWLGSSYLLSKATMLAIVVNFIVKLFRQTPLVFIDAYGLAWIQRWKAIVESIANLTFSLLFLIVFDLGIVGVMLGTILSSLMTVSWYEPYVVFKYGINKPFGTYLRITSRYLLILLFTLLLTYSVNNQIEILGIVGLLIRLSVGLVIALLIYLIVFKNDDEFLSIMLIVKKLLKR</sequence>
<organism evidence="7 8">
    <name type="scientific">Enterococcus ureilyticus</name>
    <dbReference type="NCBI Taxonomy" id="1131292"/>
    <lineage>
        <taxon>Bacteria</taxon>
        <taxon>Bacillati</taxon>
        <taxon>Bacillota</taxon>
        <taxon>Bacilli</taxon>
        <taxon>Lactobacillales</taxon>
        <taxon>Enterococcaceae</taxon>
        <taxon>Enterococcus</taxon>
    </lineage>
</organism>
<evidence type="ECO:0000256" key="1">
    <source>
        <dbReference type="ARBA" id="ARBA00004651"/>
    </source>
</evidence>
<keyword evidence="2" id="KW-1003">Cell membrane</keyword>
<dbReference type="AlphaFoldDB" id="A0A1E5HF95"/>
<dbReference type="STRING" id="1131292.BCR24_11315"/>
<dbReference type="GO" id="GO:0005886">
    <property type="term" value="C:plasma membrane"/>
    <property type="evidence" value="ECO:0007669"/>
    <property type="project" value="UniProtKB-SubCell"/>
</dbReference>
<evidence type="ECO:0000256" key="2">
    <source>
        <dbReference type="ARBA" id="ARBA00022475"/>
    </source>
</evidence>
<feature type="transmembrane region" description="Helical" evidence="6">
    <location>
        <begin position="52"/>
        <end position="73"/>
    </location>
</feature>
<feature type="transmembrane region" description="Helical" evidence="6">
    <location>
        <begin position="438"/>
        <end position="459"/>
    </location>
</feature>
<dbReference type="OrthoDB" id="8609648at2"/>
<keyword evidence="8" id="KW-1185">Reference proteome</keyword>
<evidence type="ECO:0000313" key="7">
    <source>
        <dbReference type="EMBL" id="OEG23614.1"/>
    </source>
</evidence>
<dbReference type="RefSeq" id="WP_069639088.1">
    <property type="nucleotide sequence ID" value="NZ_JAFBEZ010000010.1"/>
</dbReference>
<name>A0A1E5HF95_9ENTE</name>